<gene>
    <name evidence="4" type="ORF">GCM10023350_02470</name>
</gene>
<dbReference type="EMBL" id="BAABKN010000004">
    <property type="protein sequence ID" value="GAA4723722.1"/>
    <property type="molecule type" value="Genomic_DNA"/>
</dbReference>
<dbReference type="InterPro" id="IPR029063">
    <property type="entry name" value="SAM-dependent_MTases_sf"/>
</dbReference>
<evidence type="ECO:0000313" key="5">
    <source>
        <dbReference type="Proteomes" id="UP001499882"/>
    </source>
</evidence>
<proteinExistence type="predicted"/>
<dbReference type="Pfam" id="PF02086">
    <property type="entry name" value="MethyltransfD12"/>
    <property type="match status" value="2"/>
</dbReference>
<dbReference type="Proteomes" id="UP001499882">
    <property type="component" value="Unassembled WGS sequence"/>
</dbReference>
<comment type="caution">
    <text evidence="4">The sequence shown here is derived from an EMBL/GenBank/DDBJ whole genome shotgun (WGS) entry which is preliminary data.</text>
</comment>
<reference evidence="5" key="1">
    <citation type="journal article" date="2019" name="Int. J. Syst. Evol. Microbiol.">
        <title>The Global Catalogue of Microorganisms (GCM) 10K type strain sequencing project: providing services to taxonomists for standard genome sequencing and annotation.</title>
        <authorList>
            <consortium name="The Broad Institute Genomics Platform"/>
            <consortium name="The Broad Institute Genome Sequencing Center for Infectious Disease"/>
            <person name="Wu L."/>
            <person name="Ma J."/>
        </authorList>
    </citation>
    <scope>NUCLEOTIDE SEQUENCE [LARGE SCALE GENOMIC DNA]</scope>
    <source>
        <strain evidence="5">JCM 18532</strain>
    </source>
</reference>
<accession>A0ABP8YAN5</accession>
<sequence length="414" mass="45548">MTTATASIRYMGTKEFLVPEIKQCVDDLPRHATRVVDLFAGSGAVASSMASERAVTCSDALGFVAGLLRARFLNPQTSGRDIELTQIMATAQDRAELRRRSSAASIRTEVKALDAGRALTSTLILGAKHPGNSSGKKAAATAARRDARYRLVEIYFARGYFSTAQAIELDALRYAIDLHLPADPEFGTQGWVKSTGRDYLLAIWILTAARLTNSPGHSAQFLRASTEAGFKRVSQNWRRSVFATFASIENAFSPVGDLTWRTKNSVLHSDALSLDPETVAQWNERTLIYADPPYTKDHYSRFYHLYETLWLYDYPEIAGAGRVRADRHLSRFCYRTKVRGAFDELCRTVLDSGASLLLSYPSSGLLPEDELISTLRARGRVAIHASVDRTHSSLGASGGVAGKLATERLYLVTP</sequence>
<keyword evidence="1 4" id="KW-0489">Methyltransferase</keyword>
<dbReference type="GO" id="GO:0032259">
    <property type="term" value="P:methylation"/>
    <property type="evidence" value="ECO:0007669"/>
    <property type="project" value="UniProtKB-KW"/>
</dbReference>
<keyword evidence="5" id="KW-1185">Reference proteome</keyword>
<evidence type="ECO:0000256" key="3">
    <source>
        <dbReference type="ARBA" id="ARBA00022691"/>
    </source>
</evidence>
<dbReference type="InterPro" id="IPR012327">
    <property type="entry name" value="MeTrfase_D12"/>
</dbReference>
<name>A0ABP8YAN5_9ACTN</name>
<evidence type="ECO:0000256" key="1">
    <source>
        <dbReference type="ARBA" id="ARBA00022603"/>
    </source>
</evidence>
<organism evidence="4 5">
    <name type="scientific">Nocardioides endophyticus</name>
    <dbReference type="NCBI Taxonomy" id="1353775"/>
    <lineage>
        <taxon>Bacteria</taxon>
        <taxon>Bacillati</taxon>
        <taxon>Actinomycetota</taxon>
        <taxon>Actinomycetes</taxon>
        <taxon>Propionibacteriales</taxon>
        <taxon>Nocardioidaceae</taxon>
        <taxon>Nocardioides</taxon>
    </lineage>
</organism>
<protein>
    <submittedName>
        <fullName evidence="4">DNA adenine methylase</fullName>
    </submittedName>
</protein>
<keyword evidence="2" id="KW-0808">Transferase</keyword>
<dbReference type="SUPFAM" id="SSF53335">
    <property type="entry name" value="S-adenosyl-L-methionine-dependent methyltransferases"/>
    <property type="match status" value="1"/>
</dbReference>
<dbReference type="GO" id="GO:0008168">
    <property type="term" value="F:methyltransferase activity"/>
    <property type="evidence" value="ECO:0007669"/>
    <property type="project" value="UniProtKB-KW"/>
</dbReference>
<dbReference type="RefSeq" id="WP_345524699.1">
    <property type="nucleotide sequence ID" value="NZ_BAABKN010000004.1"/>
</dbReference>
<evidence type="ECO:0000313" key="4">
    <source>
        <dbReference type="EMBL" id="GAA4723722.1"/>
    </source>
</evidence>
<evidence type="ECO:0000256" key="2">
    <source>
        <dbReference type="ARBA" id="ARBA00022679"/>
    </source>
</evidence>
<keyword evidence="3" id="KW-0949">S-adenosyl-L-methionine</keyword>
<dbReference type="Gene3D" id="3.40.50.150">
    <property type="entry name" value="Vaccinia Virus protein VP39"/>
    <property type="match status" value="1"/>
</dbReference>